<dbReference type="SUPFAM" id="SSF141371">
    <property type="entry name" value="PilZ domain-like"/>
    <property type="match status" value="1"/>
</dbReference>
<dbReference type="GO" id="GO:0035438">
    <property type="term" value="F:cyclic-di-GMP binding"/>
    <property type="evidence" value="ECO:0007669"/>
    <property type="project" value="InterPro"/>
</dbReference>
<dbReference type="OrthoDB" id="6208912at2"/>
<dbReference type="Pfam" id="PF07238">
    <property type="entry name" value="PilZ"/>
    <property type="match status" value="2"/>
</dbReference>
<evidence type="ECO:0000313" key="2">
    <source>
        <dbReference type="EMBL" id="SEK33406.1"/>
    </source>
</evidence>
<feature type="domain" description="PilZ" evidence="1">
    <location>
        <begin position="500"/>
        <end position="582"/>
    </location>
</feature>
<dbReference type="RefSeq" id="WP_085283073.1">
    <property type="nucleotide sequence ID" value="NZ_FOBI01000001.1"/>
</dbReference>
<dbReference type="InterPro" id="IPR009875">
    <property type="entry name" value="PilZ_domain"/>
</dbReference>
<dbReference type="Proteomes" id="UP000199297">
    <property type="component" value="Unassembled WGS sequence"/>
</dbReference>
<organism evidence="2 3">
    <name type="scientific">Colwellia chukchiensis</name>
    <dbReference type="NCBI Taxonomy" id="641665"/>
    <lineage>
        <taxon>Bacteria</taxon>
        <taxon>Pseudomonadati</taxon>
        <taxon>Pseudomonadota</taxon>
        <taxon>Gammaproteobacteria</taxon>
        <taxon>Alteromonadales</taxon>
        <taxon>Colwelliaceae</taxon>
        <taxon>Colwellia</taxon>
    </lineage>
</organism>
<evidence type="ECO:0000313" key="3">
    <source>
        <dbReference type="Proteomes" id="UP000199297"/>
    </source>
</evidence>
<dbReference type="EMBL" id="FOBI01000001">
    <property type="protein sequence ID" value="SEK33406.1"/>
    <property type="molecule type" value="Genomic_DNA"/>
</dbReference>
<proteinExistence type="predicted"/>
<gene>
    <name evidence="2" type="ORF">SAMN05216262_10197</name>
</gene>
<dbReference type="Gene3D" id="2.40.10.220">
    <property type="entry name" value="predicted glycosyltransferase like domains"/>
    <property type="match status" value="2"/>
</dbReference>
<keyword evidence="3" id="KW-1185">Reference proteome</keyword>
<reference evidence="3" key="1">
    <citation type="submission" date="2016-10" db="EMBL/GenBank/DDBJ databases">
        <authorList>
            <person name="Varghese N."/>
            <person name="Submissions S."/>
        </authorList>
    </citation>
    <scope>NUCLEOTIDE SEQUENCE [LARGE SCALE GENOMIC DNA]</scope>
    <source>
        <strain evidence="3">CGMCC 1.9127</strain>
    </source>
</reference>
<accession>A0A1H7G4X5</accession>
<dbReference type="AlphaFoldDB" id="A0A1H7G4X5"/>
<dbReference type="STRING" id="641665.GCA_002104455_00606"/>
<name>A0A1H7G4X5_9GAMM</name>
<evidence type="ECO:0000259" key="1">
    <source>
        <dbReference type="Pfam" id="PF07238"/>
    </source>
</evidence>
<feature type="domain" description="PilZ" evidence="1">
    <location>
        <begin position="154"/>
        <end position="241"/>
    </location>
</feature>
<sequence length="816" mass="93104">MNKDFSKYQKIIDNFSGQVLNSDFDAKFEAVTKRMAKTERFLLKMELKRLAAPCNRLIDLRGHVDGECSAFEHDGKIHFLDKIARGVFNDAMLRYGGYTFGVYEAAMNTENNFRVIYQKEKSKLRSVPTETPSKALEKLQFPATYYRFGPYFDRCEERMNFAVTIEITYAKGQSFQCTSADISVHGCKVRINAITALKIGQELSLRFLGLEEEFSFANNNNFSYQVKNITNLDNMQLIGLQRLVSDTSRPDGFSQFLQSYIQGNKRRYKVNLDNTLSALKARVFEQYVLPKSNELPVFIESKQGLLSPKYALTCHNNQSLYQYWQDEKYYSTLYCLITPERIEQLKKLAPLDKSLLVFCFRHQSHGKLYFYTADEVQLAEDESFMQQFLGFAAAKASFSIIQLSLLSVELKHAETQLTLANTLKKEHQYLNAAMSDEVKALLLDIPYIVVANEVTCRSRLSAYQAFSYHGINMVKLKKFGHKRLSKPFSVDEVGINYRNHRQELRFIYKTPAVVKIEDVIWHGHSHDFSTSGLKVELDKASVLSKGDIVYINFPALQKITSAFDLSALPYEVVRVNTAKTIINLRVFVEKYQHVGRRFFKALIEKNRDKLTPEEYAMSSPGLAKALRNIYSATSKASALIVQTSGSRYKVEAIAGGGSDTRLMLAMKQLSDRQGYVNLYPLFGHAKVMSELSVKLKKMQPNDTPSTELLYIAINSSHKAVDKAVTVKVDTELGSDKLKHTFIHQALKNGQFFCVLMKLSRASSPDMTYLNPELSYISTYAIHRGKQIEQEIWSVAGIVQVIDITNEVLLQYQLSRK</sequence>
<protein>
    <submittedName>
        <fullName evidence="2">PilZ domain-containing protein</fullName>
    </submittedName>
</protein>